<dbReference type="InterPro" id="IPR036881">
    <property type="entry name" value="Glyco_hydro_3_C_sf"/>
</dbReference>
<keyword evidence="10" id="KW-0325">Glycoprotein</keyword>
<dbReference type="GO" id="GO:0005576">
    <property type="term" value="C:extracellular region"/>
    <property type="evidence" value="ECO:0007669"/>
    <property type="project" value="UniProtKB-SubCell"/>
</dbReference>
<dbReference type="SUPFAM" id="SSF51445">
    <property type="entry name" value="(Trans)glycosidases"/>
    <property type="match status" value="1"/>
</dbReference>
<evidence type="ECO:0000256" key="8">
    <source>
        <dbReference type="ARBA" id="ARBA00022801"/>
    </source>
</evidence>
<evidence type="ECO:0000256" key="18">
    <source>
        <dbReference type="ARBA" id="ARBA00041808"/>
    </source>
</evidence>
<evidence type="ECO:0000256" key="14">
    <source>
        <dbReference type="ARBA" id="ARBA00024983"/>
    </source>
</evidence>
<evidence type="ECO:0000313" key="21">
    <source>
        <dbReference type="Proteomes" id="UP000073492"/>
    </source>
</evidence>
<dbReference type="InterPro" id="IPR013783">
    <property type="entry name" value="Ig-like_fold"/>
</dbReference>
<dbReference type="InterPro" id="IPR036962">
    <property type="entry name" value="Glyco_hydro_3_N_sf"/>
</dbReference>
<name>A0A139IS18_9PEZI</name>
<proteinExistence type="inferred from homology"/>
<evidence type="ECO:0000256" key="7">
    <source>
        <dbReference type="ARBA" id="ARBA00022729"/>
    </source>
</evidence>
<evidence type="ECO:0000256" key="11">
    <source>
        <dbReference type="ARBA" id="ARBA00023277"/>
    </source>
</evidence>
<dbReference type="Pfam" id="PF00933">
    <property type="entry name" value="Glyco_hydro_3"/>
    <property type="match status" value="1"/>
</dbReference>
<protein>
    <recommendedName>
        <fullName evidence="15">Probable beta-glucosidase G</fullName>
        <ecNumber evidence="5">3.2.1.21</ecNumber>
    </recommendedName>
    <alternativeName>
        <fullName evidence="16">Beta-D-glucoside glucohydrolase G</fullName>
    </alternativeName>
    <alternativeName>
        <fullName evidence="17">Cellobiase G</fullName>
    </alternativeName>
    <alternativeName>
        <fullName evidence="18">Gentiobiase G</fullName>
    </alternativeName>
</protein>
<dbReference type="Gene3D" id="2.60.40.10">
    <property type="entry name" value="Immunoglobulins"/>
    <property type="match status" value="1"/>
</dbReference>
<comment type="pathway">
    <text evidence="3">Glycan metabolism; cellulose degradation.</text>
</comment>
<dbReference type="Gene3D" id="3.40.50.1700">
    <property type="entry name" value="Glycoside hydrolase family 3 C-terminal domain"/>
    <property type="match status" value="1"/>
</dbReference>
<dbReference type="InterPro" id="IPR026891">
    <property type="entry name" value="Fn3-like"/>
</dbReference>
<dbReference type="EC" id="3.2.1.21" evidence="5"/>
<evidence type="ECO:0000313" key="20">
    <source>
        <dbReference type="EMBL" id="KXT17539.1"/>
    </source>
</evidence>
<comment type="subcellular location">
    <subcellularLocation>
        <location evidence="2">Secreted</location>
    </subcellularLocation>
</comment>
<evidence type="ECO:0000256" key="6">
    <source>
        <dbReference type="ARBA" id="ARBA00022525"/>
    </source>
</evidence>
<keyword evidence="8" id="KW-0378">Hydrolase</keyword>
<dbReference type="STRING" id="113226.A0A139IS18"/>
<dbReference type="Proteomes" id="UP000073492">
    <property type="component" value="Unassembled WGS sequence"/>
</dbReference>
<keyword evidence="9" id="KW-0136">Cellulose degradation</keyword>
<evidence type="ECO:0000256" key="4">
    <source>
        <dbReference type="ARBA" id="ARBA00005336"/>
    </source>
</evidence>
<comment type="caution">
    <text evidence="20">The sequence shown here is derived from an EMBL/GenBank/DDBJ whole genome shotgun (WGS) entry which is preliminary data.</text>
</comment>
<dbReference type="EMBL" id="LFZO01000019">
    <property type="protein sequence ID" value="KXT17539.1"/>
    <property type="molecule type" value="Genomic_DNA"/>
</dbReference>
<keyword evidence="13" id="KW-0624">Polysaccharide degradation</keyword>
<evidence type="ECO:0000259" key="19">
    <source>
        <dbReference type="SMART" id="SM01217"/>
    </source>
</evidence>
<keyword evidence="11" id="KW-0119">Carbohydrate metabolism</keyword>
<evidence type="ECO:0000256" key="2">
    <source>
        <dbReference type="ARBA" id="ARBA00004613"/>
    </source>
</evidence>
<dbReference type="Pfam" id="PF01915">
    <property type="entry name" value="Glyco_hydro_3_C"/>
    <property type="match status" value="1"/>
</dbReference>
<evidence type="ECO:0000256" key="10">
    <source>
        <dbReference type="ARBA" id="ARBA00023180"/>
    </source>
</evidence>
<dbReference type="FunFam" id="2.60.40.10:FF:000757">
    <property type="entry name" value="Beta-glucosidase G"/>
    <property type="match status" value="1"/>
</dbReference>
<gene>
    <name evidence="20" type="ORF">AC579_3191</name>
</gene>
<dbReference type="InterPro" id="IPR001764">
    <property type="entry name" value="Glyco_hydro_3_N"/>
</dbReference>
<dbReference type="OrthoDB" id="416222at2759"/>
<dbReference type="PANTHER" id="PTHR42715">
    <property type="entry name" value="BETA-GLUCOSIDASE"/>
    <property type="match status" value="1"/>
</dbReference>
<dbReference type="GO" id="GO:0030245">
    <property type="term" value="P:cellulose catabolic process"/>
    <property type="evidence" value="ECO:0007669"/>
    <property type="project" value="UniProtKB-KW"/>
</dbReference>
<dbReference type="FunFam" id="3.20.20.300:FF:000002">
    <property type="entry name" value="Probable beta-glucosidase"/>
    <property type="match status" value="1"/>
</dbReference>
<accession>A0A139IS18</accession>
<dbReference type="InterPro" id="IPR002772">
    <property type="entry name" value="Glyco_hydro_3_C"/>
</dbReference>
<dbReference type="InterPro" id="IPR050288">
    <property type="entry name" value="Cellulose_deg_GH3"/>
</dbReference>
<dbReference type="Pfam" id="PF14310">
    <property type="entry name" value="Fn3-like"/>
    <property type="match status" value="1"/>
</dbReference>
<evidence type="ECO:0000256" key="15">
    <source>
        <dbReference type="ARBA" id="ARBA00039579"/>
    </source>
</evidence>
<keyword evidence="21" id="KW-1185">Reference proteome</keyword>
<comment type="catalytic activity">
    <reaction evidence="1">
        <text>Hydrolysis of terminal, non-reducing beta-D-glucosyl residues with release of beta-D-glucose.</text>
        <dbReference type="EC" id="3.2.1.21"/>
    </reaction>
</comment>
<keyword evidence="6" id="KW-0964">Secreted</keyword>
<reference evidence="20 21" key="1">
    <citation type="submission" date="2015-07" db="EMBL/GenBank/DDBJ databases">
        <title>Comparative genomics of the Sigatoka disease complex on banana suggests a link between parallel evolutionary changes in Pseudocercospora fijiensis and Pseudocercospora eumusae and increased virulence on the banana host.</title>
        <authorList>
            <person name="Chang T.-C."/>
            <person name="Salvucci A."/>
            <person name="Crous P.W."/>
            <person name="Stergiopoulos I."/>
        </authorList>
    </citation>
    <scope>NUCLEOTIDE SEQUENCE [LARGE SCALE GENOMIC DNA]</scope>
    <source>
        <strain evidence="20 21">CBS 116634</strain>
    </source>
</reference>
<evidence type="ECO:0000256" key="3">
    <source>
        <dbReference type="ARBA" id="ARBA00004987"/>
    </source>
</evidence>
<dbReference type="AlphaFoldDB" id="A0A139IS18"/>
<comment type="function">
    <text evidence="14">Beta-glucosidases are one of a number of cellulolytic enzymes involved in the degradation of cellulosic biomass. Catalyzes the last step releasing glucose from the inhibitory cellobiose.</text>
</comment>
<dbReference type="SUPFAM" id="SSF52279">
    <property type="entry name" value="Beta-D-glucan exohydrolase, C-terminal domain"/>
    <property type="match status" value="1"/>
</dbReference>
<evidence type="ECO:0000256" key="17">
    <source>
        <dbReference type="ARBA" id="ARBA00041601"/>
    </source>
</evidence>
<evidence type="ECO:0000256" key="16">
    <source>
        <dbReference type="ARBA" id="ARBA00041276"/>
    </source>
</evidence>
<evidence type="ECO:0000256" key="13">
    <source>
        <dbReference type="ARBA" id="ARBA00023326"/>
    </source>
</evidence>
<dbReference type="GO" id="GO:0008422">
    <property type="term" value="F:beta-glucosidase activity"/>
    <property type="evidence" value="ECO:0007669"/>
    <property type="project" value="UniProtKB-EC"/>
</dbReference>
<comment type="similarity">
    <text evidence="4">Belongs to the glycosyl hydrolase 3 family.</text>
</comment>
<dbReference type="PANTHER" id="PTHR42715:SF12">
    <property type="entry name" value="BETA-GLUCOSIDASE G-RELATED"/>
    <property type="match status" value="1"/>
</dbReference>
<organism evidence="20 21">
    <name type="scientific">Pseudocercospora musae</name>
    <dbReference type="NCBI Taxonomy" id="113226"/>
    <lineage>
        <taxon>Eukaryota</taxon>
        <taxon>Fungi</taxon>
        <taxon>Dikarya</taxon>
        <taxon>Ascomycota</taxon>
        <taxon>Pezizomycotina</taxon>
        <taxon>Dothideomycetes</taxon>
        <taxon>Dothideomycetidae</taxon>
        <taxon>Mycosphaerellales</taxon>
        <taxon>Mycosphaerellaceae</taxon>
        <taxon>Pseudocercospora</taxon>
    </lineage>
</organism>
<dbReference type="InterPro" id="IPR017853">
    <property type="entry name" value="GH"/>
</dbReference>
<keyword evidence="12" id="KW-0326">Glycosidase</keyword>
<dbReference type="Gene3D" id="3.20.20.300">
    <property type="entry name" value="Glycoside hydrolase, family 3, N-terminal domain"/>
    <property type="match status" value="1"/>
</dbReference>
<evidence type="ECO:0000256" key="5">
    <source>
        <dbReference type="ARBA" id="ARBA00012744"/>
    </source>
</evidence>
<feature type="domain" description="Fibronectin type III-like" evidence="19">
    <location>
        <begin position="738"/>
        <end position="810"/>
    </location>
</feature>
<sequence length="833" mass="90314">MARKTPQWMESHSYDVMGRSAEKLRVAAAVLASIATVQAQANFAQPGPAWNHEDYTTSPPVYPSPNTTGAGGWEAALEKAKTWVAQLTTDEKALLVTGTEGPCVGNIAPIPRLNFTGLCFQDGPLAIRQATYASVFPAGLTVAAAWDRSLAYLRAKAIAEEYKGKGSHVILGPVSGPLGRSGLGGRNWEGFSPDPYLTGVLMEDTIKGHQDVGVQACAKHYIGNEQETQRNPSTSANNQTIEALSANIDDRTLHELYLWPFQDAVKAGVSSIMCSYNRVNASYGCQNSKLLNGVLKDELGFEGWVVSDWMATHAGYHAADAGLDMNMPGGLEFSQSVPSLWGANLTTSVNNGSLDISRLDDMAHRIMTPYFWLGQDNYPAVDPSTPSTQRTWAESTYRYNFTYGDKVVDVRDDHAKLIREIGSAGTVLLKNTNNALPLKNPKNIGVFGNDAGDLTDGLYFANLMSEGGFEYGVLPVAGGSGTGRLTHVVSPLEAIKAKAGPDALVQYVLNNTQITHDDGFSVVLPSPPEVCLVFLKTWASEGYDRSSLLVDWNGTSVVETVAASCSNTIVITHAAGLNVLPFADHPNVTAIIAAHLSGQEVGNSIVDILWGDVNPSGKLPYTIAKNEEDYDFVPIVNSTELLDTEDPNAWQDDFVERLLIDYRHFDYYNQSVQYEFGFGLSYTTFAIANISITKSLDADISALPSQEPIVPGGNPSLWETLYTITTTLTNTGSLSGATVPQLYLSLPQPSADDITPVKQLRGFDKVSLQAGETKEVTFELTRRDLSYWDVAAQQWKISTGIFRVEIGLSSRDIHATASFTPLAAATHYRPRRV</sequence>
<dbReference type="SMART" id="SM01217">
    <property type="entry name" value="Fn3_like"/>
    <property type="match status" value="1"/>
</dbReference>
<keyword evidence="7" id="KW-0732">Signal</keyword>
<evidence type="ECO:0000256" key="12">
    <source>
        <dbReference type="ARBA" id="ARBA00023295"/>
    </source>
</evidence>
<evidence type="ECO:0000256" key="9">
    <source>
        <dbReference type="ARBA" id="ARBA00023001"/>
    </source>
</evidence>
<dbReference type="PRINTS" id="PR00133">
    <property type="entry name" value="GLHYDRLASE3"/>
</dbReference>
<evidence type="ECO:0000256" key="1">
    <source>
        <dbReference type="ARBA" id="ARBA00000448"/>
    </source>
</evidence>